<dbReference type="Proteomes" id="UP000828251">
    <property type="component" value="Unassembled WGS sequence"/>
</dbReference>
<accession>A0A9D3VX57</accession>
<organism evidence="1 2">
    <name type="scientific">Gossypium stocksii</name>
    <dbReference type="NCBI Taxonomy" id="47602"/>
    <lineage>
        <taxon>Eukaryota</taxon>
        <taxon>Viridiplantae</taxon>
        <taxon>Streptophyta</taxon>
        <taxon>Embryophyta</taxon>
        <taxon>Tracheophyta</taxon>
        <taxon>Spermatophyta</taxon>
        <taxon>Magnoliopsida</taxon>
        <taxon>eudicotyledons</taxon>
        <taxon>Gunneridae</taxon>
        <taxon>Pentapetalae</taxon>
        <taxon>rosids</taxon>
        <taxon>malvids</taxon>
        <taxon>Malvales</taxon>
        <taxon>Malvaceae</taxon>
        <taxon>Malvoideae</taxon>
        <taxon>Gossypium</taxon>
    </lineage>
</organism>
<evidence type="ECO:0008006" key="3">
    <source>
        <dbReference type="Google" id="ProtNLM"/>
    </source>
</evidence>
<comment type="caution">
    <text evidence="1">The sequence shown here is derived from an EMBL/GenBank/DDBJ whole genome shotgun (WGS) entry which is preliminary data.</text>
</comment>
<evidence type="ECO:0000313" key="2">
    <source>
        <dbReference type="Proteomes" id="UP000828251"/>
    </source>
</evidence>
<evidence type="ECO:0000313" key="1">
    <source>
        <dbReference type="EMBL" id="KAH1097914.1"/>
    </source>
</evidence>
<gene>
    <name evidence="1" type="ORF">J1N35_014835</name>
</gene>
<reference evidence="1 2" key="1">
    <citation type="journal article" date="2021" name="Plant Biotechnol. J.">
        <title>Multi-omics assisted identification of the key and species-specific regulatory components of drought-tolerant mechanisms in Gossypium stocksii.</title>
        <authorList>
            <person name="Yu D."/>
            <person name="Ke L."/>
            <person name="Zhang D."/>
            <person name="Wu Y."/>
            <person name="Sun Y."/>
            <person name="Mei J."/>
            <person name="Sun J."/>
            <person name="Sun Y."/>
        </authorList>
    </citation>
    <scope>NUCLEOTIDE SEQUENCE [LARGE SCALE GENOMIC DNA]</scope>
    <source>
        <strain evidence="2">cv. E1</strain>
        <tissue evidence="1">Leaf</tissue>
    </source>
</reference>
<dbReference type="OrthoDB" id="954865at2759"/>
<dbReference type="EMBL" id="JAIQCV010000005">
    <property type="protein sequence ID" value="KAH1097914.1"/>
    <property type="molecule type" value="Genomic_DNA"/>
</dbReference>
<protein>
    <recommendedName>
        <fullName evidence="3">Aminotransferase-like plant mobile domain-containing protein</fullName>
    </recommendedName>
</protein>
<dbReference type="AlphaFoldDB" id="A0A9D3VX57"/>
<keyword evidence="2" id="KW-1185">Reference proteome</keyword>
<name>A0A9D3VX57_9ROSI</name>
<sequence>MGWLRDTFLEQANDLTEVERIRYAQAYILEMIEGYLMPDLSRNLVHLMWLLKLVDLRVAGEFSWGLPCWQHCTGRCAGRQNQIKPKSEVTYHYYNHGFSFAFYFYVIEWTTHIHSHS</sequence>
<proteinExistence type="predicted"/>